<evidence type="ECO:0000313" key="12">
    <source>
        <dbReference type="Proteomes" id="UP001215712"/>
    </source>
</evidence>
<evidence type="ECO:0000256" key="6">
    <source>
        <dbReference type="ARBA" id="ARBA00022840"/>
    </source>
</evidence>
<dbReference type="SMART" id="SM00220">
    <property type="entry name" value="S_TKc"/>
    <property type="match status" value="1"/>
</dbReference>
<dbReference type="GO" id="GO:0004674">
    <property type="term" value="F:protein serine/threonine kinase activity"/>
    <property type="evidence" value="ECO:0007669"/>
    <property type="project" value="UniProtKB-KW"/>
</dbReference>
<evidence type="ECO:0000256" key="1">
    <source>
        <dbReference type="ARBA" id="ARBA00012513"/>
    </source>
</evidence>
<dbReference type="SUPFAM" id="SSF56112">
    <property type="entry name" value="Protein kinase-like (PK-like)"/>
    <property type="match status" value="1"/>
</dbReference>
<accession>A0AAD6HS80</accession>
<dbReference type="Gene3D" id="3.30.200.20">
    <property type="entry name" value="Phosphorylase Kinase, domain 1"/>
    <property type="match status" value="1"/>
</dbReference>
<protein>
    <recommendedName>
        <fullName evidence="1">non-specific serine/threonine protein kinase</fullName>
        <ecNumber evidence="1">2.7.11.1</ecNumber>
    </recommendedName>
</protein>
<keyword evidence="3" id="KW-0808">Transferase</keyword>
<dbReference type="PANTHER" id="PTHR47634:SF9">
    <property type="entry name" value="PROTEIN KINASE DOMAIN-CONTAINING PROTEIN-RELATED"/>
    <property type="match status" value="1"/>
</dbReference>
<keyword evidence="5" id="KW-0418">Kinase</keyword>
<name>A0AAD6HS80_9EURO</name>
<dbReference type="Gene3D" id="1.10.510.10">
    <property type="entry name" value="Transferase(Phosphotransferase) domain 1"/>
    <property type="match status" value="1"/>
</dbReference>
<dbReference type="GO" id="GO:0005524">
    <property type="term" value="F:ATP binding"/>
    <property type="evidence" value="ECO:0007669"/>
    <property type="project" value="UniProtKB-KW"/>
</dbReference>
<dbReference type="Pfam" id="PF00069">
    <property type="entry name" value="Pkinase"/>
    <property type="match status" value="2"/>
</dbReference>
<comment type="catalytic activity">
    <reaction evidence="8">
        <text>L-seryl-[protein] + ATP = O-phospho-L-seryl-[protein] + ADP + H(+)</text>
        <dbReference type="Rhea" id="RHEA:17989"/>
        <dbReference type="Rhea" id="RHEA-COMP:9863"/>
        <dbReference type="Rhea" id="RHEA-COMP:11604"/>
        <dbReference type="ChEBI" id="CHEBI:15378"/>
        <dbReference type="ChEBI" id="CHEBI:29999"/>
        <dbReference type="ChEBI" id="CHEBI:30616"/>
        <dbReference type="ChEBI" id="CHEBI:83421"/>
        <dbReference type="ChEBI" id="CHEBI:456216"/>
        <dbReference type="EC" id="2.7.11.1"/>
    </reaction>
</comment>
<keyword evidence="6" id="KW-0067">ATP-binding</keyword>
<keyword evidence="12" id="KW-1185">Reference proteome</keyword>
<comment type="caution">
    <text evidence="11">The sequence shown here is derived from an EMBL/GenBank/DDBJ whole genome shotgun (WGS) entry which is preliminary data.</text>
</comment>
<dbReference type="PANTHER" id="PTHR47634">
    <property type="entry name" value="PROTEIN KINASE DOMAIN-CONTAINING PROTEIN-RELATED"/>
    <property type="match status" value="1"/>
</dbReference>
<reference evidence="11" key="2">
    <citation type="submission" date="2023-01" db="EMBL/GenBank/DDBJ databases">
        <authorList>
            <person name="Petersen C."/>
        </authorList>
    </citation>
    <scope>NUCLEOTIDE SEQUENCE</scope>
    <source>
        <strain evidence="11">IBT 17514</strain>
    </source>
</reference>
<dbReference type="InterPro" id="IPR051334">
    <property type="entry name" value="SRPK"/>
</dbReference>
<organism evidence="11 12">
    <name type="scientific">Penicillium malachiteum</name>
    <dbReference type="NCBI Taxonomy" id="1324776"/>
    <lineage>
        <taxon>Eukaryota</taxon>
        <taxon>Fungi</taxon>
        <taxon>Dikarya</taxon>
        <taxon>Ascomycota</taxon>
        <taxon>Pezizomycotina</taxon>
        <taxon>Eurotiomycetes</taxon>
        <taxon>Eurotiomycetidae</taxon>
        <taxon>Eurotiales</taxon>
        <taxon>Aspergillaceae</taxon>
        <taxon>Penicillium</taxon>
    </lineage>
</organism>
<keyword evidence="9" id="KW-0732">Signal</keyword>
<gene>
    <name evidence="11" type="ORF">N7493_002289</name>
</gene>
<feature type="domain" description="Protein kinase" evidence="10">
    <location>
        <begin position="1"/>
        <end position="413"/>
    </location>
</feature>
<dbReference type="PROSITE" id="PS50011">
    <property type="entry name" value="PROTEIN_KINASE_DOM"/>
    <property type="match status" value="1"/>
</dbReference>
<evidence type="ECO:0000256" key="5">
    <source>
        <dbReference type="ARBA" id="ARBA00022777"/>
    </source>
</evidence>
<evidence type="ECO:0000256" key="2">
    <source>
        <dbReference type="ARBA" id="ARBA00022527"/>
    </source>
</evidence>
<evidence type="ECO:0000313" key="11">
    <source>
        <dbReference type="EMBL" id="KAJ5733503.1"/>
    </source>
</evidence>
<evidence type="ECO:0000256" key="7">
    <source>
        <dbReference type="ARBA" id="ARBA00047899"/>
    </source>
</evidence>
<feature type="signal peptide" evidence="9">
    <location>
        <begin position="1"/>
        <end position="21"/>
    </location>
</feature>
<dbReference type="InterPro" id="IPR000719">
    <property type="entry name" value="Prot_kinase_dom"/>
</dbReference>
<evidence type="ECO:0000259" key="10">
    <source>
        <dbReference type="PROSITE" id="PS50011"/>
    </source>
</evidence>
<proteinExistence type="predicted"/>
<dbReference type="AlphaFoldDB" id="A0AAD6HS80"/>
<evidence type="ECO:0000256" key="3">
    <source>
        <dbReference type="ARBA" id="ARBA00022679"/>
    </source>
</evidence>
<evidence type="ECO:0000256" key="9">
    <source>
        <dbReference type="SAM" id="SignalP"/>
    </source>
</evidence>
<comment type="catalytic activity">
    <reaction evidence="7">
        <text>L-threonyl-[protein] + ATP = O-phospho-L-threonyl-[protein] + ADP + H(+)</text>
        <dbReference type="Rhea" id="RHEA:46608"/>
        <dbReference type="Rhea" id="RHEA-COMP:11060"/>
        <dbReference type="Rhea" id="RHEA-COMP:11605"/>
        <dbReference type="ChEBI" id="CHEBI:15378"/>
        <dbReference type="ChEBI" id="CHEBI:30013"/>
        <dbReference type="ChEBI" id="CHEBI:30616"/>
        <dbReference type="ChEBI" id="CHEBI:61977"/>
        <dbReference type="ChEBI" id="CHEBI:456216"/>
        <dbReference type="EC" id="2.7.11.1"/>
    </reaction>
</comment>
<dbReference type="Proteomes" id="UP001215712">
    <property type="component" value="Unassembled WGS sequence"/>
</dbReference>
<sequence length="415" mass="47852">MIWFILKWVLSILIWPFAIIARPFVKKPQTYPPITVETFSIYSYDTIDEKHVLEEESSHNFQTGLYYPVTIGEILGAQYQFSTGQPVSLKGYISSPGGDLEFRIYELIRRVHSHSWHEGGNHIRKVLDLFLVQGANVDYWCLVQRPLLQNLNQLQGSFHSGRVPSQLAKSILKQVLLGLDFIHRKCGIVHTDIKNENIMEGLSDMSLYQQFVLTELAQPSPRKFVNGHPIYMSRFFLGTNLFEKAVLSDFRNAMRGDHTHNVYGGTDYYRAPEVMFQADWTYLIDIWSFGITAWILVQGDFLFDHTLRKDYVGDECQCQHHYDADRQVAEMVRLLGPPPADLLKPGSKALDYFDPSGKLKPDKSNFEKRTFESAETIMEEGEKALFLDFIGGMIQWRPKDRKTAAELLKDPWLNS</sequence>
<dbReference type="EMBL" id="JAQJAN010000003">
    <property type="protein sequence ID" value="KAJ5733503.1"/>
    <property type="molecule type" value="Genomic_DNA"/>
</dbReference>
<dbReference type="InterPro" id="IPR011009">
    <property type="entry name" value="Kinase-like_dom_sf"/>
</dbReference>
<evidence type="ECO:0000256" key="8">
    <source>
        <dbReference type="ARBA" id="ARBA00048679"/>
    </source>
</evidence>
<dbReference type="GO" id="GO:0050684">
    <property type="term" value="P:regulation of mRNA processing"/>
    <property type="evidence" value="ECO:0007669"/>
    <property type="project" value="TreeGrafter"/>
</dbReference>
<keyword evidence="4" id="KW-0547">Nucleotide-binding</keyword>
<keyword evidence="2" id="KW-0723">Serine/threonine-protein kinase</keyword>
<reference evidence="11" key="1">
    <citation type="journal article" date="2023" name="IMA Fungus">
        <title>Comparative genomic study of the Penicillium genus elucidates a diverse pangenome and 15 lateral gene transfer events.</title>
        <authorList>
            <person name="Petersen C."/>
            <person name="Sorensen T."/>
            <person name="Nielsen M.R."/>
            <person name="Sondergaard T.E."/>
            <person name="Sorensen J.L."/>
            <person name="Fitzpatrick D.A."/>
            <person name="Frisvad J.C."/>
            <person name="Nielsen K.L."/>
        </authorList>
    </citation>
    <scope>NUCLEOTIDE SEQUENCE</scope>
    <source>
        <strain evidence="11">IBT 17514</strain>
    </source>
</reference>
<feature type="chain" id="PRO_5042094714" description="non-specific serine/threonine protein kinase" evidence="9">
    <location>
        <begin position="22"/>
        <end position="415"/>
    </location>
</feature>
<dbReference type="GO" id="GO:0000245">
    <property type="term" value="P:spliceosomal complex assembly"/>
    <property type="evidence" value="ECO:0007669"/>
    <property type="project" value="TreeGrafter"/>
</dbReference>
<dbReference type="EC" id="2.7.11.1" evidence="1"/>
<evidence type="ECO:0000256" key="4">
    <source>
        <dbReference type="ARBA" id="ARBA00022741"/>
    </source>
</evidence>